<gene>
    <name evidence="1" type="ORF">QYM36_019371</name>
</gene>
<dbReference type="AlphaFoldDB" id="A0AA88H7Y6"/>
<dbReference type="EMBL" id="JAVRJZ010001049">
    <property type="protein sequence ID" value="KAK2701979.1"/>
    <property type="molecule type" value="Genomic_DNA"/>
</dbReference>
<dbReference type="EMBL" id="JAVRJZ010001049">
    <property type="protein sequence ID" value="KAK2701977.1"/>
    <property type="molecule type" value="Genomic_DNA"/>
</dbReference>
<dbReference type="Proteomes" id="UP001187531">
    <property type="component" value="Unassembled WGS sequence"/>
</dbReference>
<proteinExistence type="predicted"/>
<protein>
    <submittedName>
        <fullName evidence="1">Uncharacterized protein</fullName>
    </submittedName>
</protein>
<dbReference type="EMBL" id="JAVRJZ010001049">
    <property type="protein sequence ID" value="KAK2701980.1"/>
    <property type="molecule type" value="Genomic_DNA"/>
</dbReference>
<organism evidence="1 2">
    <name type="scientific">Artemia franciscana</name>
    <name type="common">Brine shrimp</name>
    <name type="synonym">Artemia sanfranciscana</name>
    <dbReference type="NCBI Taxonomy" id="6661"/>
    <lineage>
        <taxon>Eukaryota</taxon>
        <taxon>Metazoa</taxon>
        <taxon>Ecdysozoa</taxon>
        <taxon>Arthropoda</taxon>
        <taxon>Crustacea</taxon>
        <taxon>Branchiopoda</taxon>
        <taxon>Anostraca</taxon>
        <taxon>Artemiidae</taxon>
        <taxon>Artemia</taxon>
    </lineage>
</organism>
<accession>A0AA88H7Y6</accession>
<reference evidence="1" key="1">
    <citation type="submission" date="2023-07" db="EMBL/GenBank/DDBJ databases">
        <title>Chromosome-level genome assembly of Artemia franciscana.</title>
        <authorList>
            <person name="Jo E."/>
        </authorList>
    </citation>
    <scope>NUCLEOTIDE SEQUENCE</scope>
    <source>
        <tissue evidence="1">Whole body</tissue>
    </source>
</reference>
<sequence>MICCRIYRLLMLPSFKKVQRRQIFQVIGTEKFSNLPPELVKQFGPEKIAYLKKAFGLEGDLLMHKLKTNRSLARAEIFEIERSFQLLKDWGYAIDDISQNVGLTGVAKEVLLYRHGFLTELGASEIPIHFLRSVRFGFPTRHAKVLLSIDPSLSWSDKIQEKFPVKPSEMKDLKNEENFGIFSAFCKKVYDKAICHLLEKYANIDARDHWMFFERYERKVKLLSIEALEDKLKLMHSLKLPSKMFLSGAFDAHPQVVRSVMSSHPILCSWKFEDLLRMSDKFWSISEEKIRVIQNILDEYKISAETCAQDPTLFLLSPTRLNKILSNVDPEELQFLRNSSDFVKMLSNPVSFVEPKHDQNIAETIHERLFKIRGDIDPTMSPFSSWYISSMLSLSQEEFHDLLQERKLVLRSIKFSQARDVVSTLLDMGFTKSQIITAIEVITYPRSVILPALIKFMNKPELQPFDKFKQRETVLHFFVYFLDKDLNFFGFKMFHNKSDH</sequence>
<comment type="caution">
    <text evidence="1">The sequence shown here is derived from an EMBL/GenBank/DDBJ whole genome shotgun (WGS) entry which is preliminary data.</text>
</comment>
<name>A0AA88H7Y6_ARTSF</name>
<evidence type="ECO:0000313" key="2">
    <source>
        <dbReference type="Proteomes" id="UP001187531"/>
    </source>
</evidence>
<keyword evidence="2" id="KW-1185">Reference proteome</keyword>
<evidence type="ECO:0000313" key="1">
    <source>
        <dbReference type="EMBL" id="KAK2701979.1"/>
    </source>
</evidence>
<dbReference type="EMBL" id="JAVRJZ010001049">
    <property type="protein sequence ID" value="KAK2701981.1"/>
    <property type="molecule type" value="Genomic_DNA"/>
</dbReference>